<dbReference type="EMBL" id="VSSQ01000872">
    <property type="protein sequence ID" value="MPM02475.1"/>
    <property type="molecule type" value="Genomic_DNA"/>
</dbReference>
<dbReference type="InterPro" id="IPR024978">
    <property type="entry name" value="Homeodomain_phBC6A51-type"/>
</dbReference>
<name>A0A644WF49_9ZZZZ</name>
<feature type="domain" description="Homeodomain phBC6A51-type" evidence="1">
    <location>
        <begin position="17"/>
        <end position="118"/>
    </location>
</feature>
<dbReference type="AlphaFoldDB" id="A0A644WF49"/>
<evidence type="ECO:0000313" key="2">
    <source>
        <dbReference type="EMBL" id="MPM02475.1"/>
    </source>
</evidence>
<organism evidence="2">
    <name type="scientific">bioreactor metagenome</name>
    <dbReference type="NCBI Taxonomy" id="1076179"/>
    <lineage>
        <taxon>unclassified sequences</taxon>
        <taxon>metagenomes</taxon>
        <taxon>ecological metagenomes</taxon>
    </lineage>
</organism>
<dbReference type="Gene3D" id="1.10.10.60">
    <property type="entry name" value="Homeodomain-like"/>
    <property type="match status" value="1"/>
</dbReference>
<accession>A0A644WF49</accession>
<comment type="caution">
    <text evidence="2">The sequence shown here is derived from an EMBL/GenBank/DDBJ whole genome shotgun (WGS) entry which is preliminary data.</text>
</comment>
<sequence>MPKLRGADGKYKPITGLSNEQSQAIFMLVYGDYKYNKDIYEELNVPKSTFYHWFTQDLFVEELTKARNAKFKEMSNKALKKLDELLDSQDSRSAIRAVELVLKENNHLKDKLDVDINATTEIKITLFDSDEEETEE</sequence>
<reference evidence="2" key="1">
    <citation type="submission" date="2019-08" db="EMBL/GenBank/DDBJ databases">
        <authorList>
            <person name="Kucharzyk K."/>
            <person name="Murdoch R.W."/>
            <person name="Higgins S."/>
            <person name="Loffler F."/>
        </authorList>
    </citation>
    <scope>NUCLEOTIDE SEQUENCE</scope>
</reference>
<gene>
    <name evidence="2" type="ORF">SDC9_48724</name>
</gene>
<evidence type="ECO:0000259" key="1">
    <source>
        <dbReference type="Pfam" id="PF13022"/>
    </source>
</evidence>
<protein>
    <recommendedName>
        <fullName evidence="1">Homeodomain phBC6A51-type domain-containing protein</fullName>
    </recommendedName>
</protein>
<proteinExistence type="predicted"/>
<dbReference type="Pfam" id="PF13022">
    <property type="entry name" value="HTH_Tnp_1_2"/>
    <property type="match status" value="1"/>
</dbReference>